<reference evidence="2 3" key="1">
    <citation type="submission" date="2015-12" db="EMBL/GenBank/DDBJ databases">
        <title>Genome sequence of Mucilaginibacter gotjawali.</title>
        <authorList>
            <person name="Lee J.S."/>
            <person name="Lee K.C."/>
            <person name="Kim K.K."/>
            <person name="Lee B.W."/>
        </authorList>
    </citation>
    <scope>NUCLEOTIDE SEQUENCE [LARGE SCALE GENOMIC DNA]</scope>
    <source>
        <strain evidence="2 3">SA3-7</strain>
    </source>
</reference>
<dbReference type="InterPro" id="IPR017853">
    <property type="entry name" value="GH"/>
</dbReference>
<dbReference type="PANTHER" id="PTHR12631:SF10">
    <property type="entry name" value="BETA-XYLOSIDASE-LIKE PROTEIN-RELATED"/>
    <property type="match status" value="1"/>
</dbReference>
<evidence type="ECO:0000313" key="3">
    <source>
        <dbReference type="Proteomes" id="UP000218263"/>
    </source>
</evidence>
<organism evidence="2 3">
    <name type="scientific">Mucilaginibacter gotjawali</name>
    <dbReference type="NCBI Taxonomy" id="1550579"/>
    <lineage>
        <taxon>Bacteria</taxon>
        <taxon>Pseudomonadati</taxon>
        <taxon>Bacteroidota</taxon>
        <taxon>Sphingobacteriia</taxon>
        <taxon>Sphingobacteriales</taxon>
        <taxon>Sphingobacteriaceae</taxon>
        <taxon>Mucilaginibacter</taxon>
    </lineage>
</organism>
<dbReference type="Proteomes" id="UP000218263">
    <property type="component" value="Chromosome"/>
</dbReference>
<dbReference type="AlphaFoldDB" id="A0A0X8X7D7"/>
<dbReference type="SUPFAM" id="SSF51445">
    <property type="entry name" value="(Trans)glycosidases"/>
    <property type="match status" value="1"/>
</dbReference>
<dbReference type="PANTHER" id="PTHR12631">
    <property type="entry name" value="ALPHA-L-IDURONIDASE"/>
    <property type="match status" value="1"/>
</dbReference>
<evidence type="ECO:0000313" key="2">
    <source>
        <dbReference type="EMBL" id="BAU54819.1"/>
    </source>
</evidence>
<protein>
    <recommendedName>
        <fullName evidence="4">Glycoside hydrolase family 42 N-terminal domain-containing protein</fullName>
    </recommendedName>
</protein>
<gene>
    <name evidence="2" type="ORF">MgSA37_02997</name>
</gene>
<feature type="chain" id="PRO_5007071582" description="Glycoside hydrolase family 42 N-terminal domain-containing protein" evidence="1">
    <location>
        <begin position="20"/>
        <end position="562"/>
    </location>
</feature>
<keyword evidence="3" id="KW-1185">Reference proteome</keyword>
<dbReference type="InterPro" id="IPR051923">
    <property type="entry name" value="Glycosyl_Hydrolase_39"/>
</dbReference>
<name>A0A0X8X7D7_9SPHI</name>
<keyword evidence="1" id="KW-0732">Signal</keyword>
<dbReference type="KEGG" id="mgot:MgSA37_02997"/>
<evidence type="ECO:0008006" key="4">
    <source>
        <dbReference type="Google" id="ProtNLM"/>
    </source>
</evidence>
<feature type="signal peptide" evidence="1">
    <location>
        <begin position="1"/>
        <end position="19"/>
    </location>
</feature>
<evidence type="ECO:0000256" key="1">
    <source>
        <dbReference type="SAM" id="SignalP"/>
    </source>
</evidence>
<accession>A0A0X8X7D7</accession>
<sequence length="562" mass="63204">MLIFIPMIFRLKTALTISAIVFLCNCNNENSEADSIAVKNITAAVTPDTNKINPINQPQLNYVRPGTPVPLKNMFGINAYEWNFEENPGSPNDRKHIYEDNMALIKTFSAVRHYLNWNRMEGGNKGDYSFNPALSGGWDYDVIYERCKQDGILVLADLKNIPQWMINTYPAISKDNDNAPVIYGKSLEDPASYIDQAKMAFQFAARYGYNKNVDKAQVRVVTKKRWNDDIPNQPNIGMGLVKYIECGNERDRWWGGDETHQNAEQYAANMSAFYDGNMGKLGPDAGVKTADPNMQVVMGGLASADIKYVQRMINWCKIHRGYKKDGSINLCFDVINYHLYSNNGDVRTHKRATTGIAPELSNDGSIANDFVKLASSLPQHPEVWLTETGYDINQESYQKAESIGSKTILQDQADWILRTSLLYIRYGIKRVFFYQLFDDHAGGTSQYATSGLNEGIKRRPAADYILQTTKLMGDYSYVKTISKDPLVDQYTLGKKTMYVLTIPDETGRKGIYTLDLGKAKSANIYHPKAGADVMEKSQVNTINGKLKIDVTETPVFVEGALK</sequence>
<dbReference type="Gene3D" id="3.20.20.80">
    <property type="entry name" value="Glycosidases"/>
    <property type="match status" value="1"/>
</dbReference>
<dbReference type="GO" id="GO:0004553">
    <property type="term" value="F:hydrolase activity, hydrolyzing O-glycosyl compounds"/>
    <property type="evidence" value="ECO:0007669"/>
    <property type="project" value="TreeGrafter"/>
</dbReference>
<dbReference type="EMBL" id="AP017313">
    <property type="protein sequence ID" value="BAU54819.1"/>
    <property type="molecule type" value="Genomic_DNA"/>
</dbReference>
<proteinExistence type="predicted"/>